<dbReference type="STRING" id="2025994.A0A2T3A7P8"/>
<gene>
    <name evidence="4" type="ORF">BD289DRAFT_368701</name>
</gene>
<dbReference type="PRINTS" id="PR00081">
    <property type="entry name" value="GDHRDH"/>
</dbReference>
<dbReference type="Pfam" id="PF00106">
    <property type="entry name" value="adh_short"/>
    <property type="match status" value="1"/>
</dbReference>
<dbReference type="InterPro" id="IPR002347">
    <property type="entry name" value="SDR_fam"/>
</dbReference>
<dbReference type="Proteomes" id="UP000241462">
    <property type="component" value="Unassembled WGS sequence"/>
</dbReference>
<evidence type="ECO:0000313" key="5">
    <source>
        <dbReference type="Proteomes" id="UP000241462"/>
    </source>
</evidence>
<keyword evidence="2" id="KW-0521">NADP</keyword>
<evidence type="ECO:0000313" key="4">
    <source>
        <dbReference type="EMBL" id="PSR84366.1"/>
    </source>
</evidence>
<proteinExistence type="inferred from homology"/>
<evidence type="ECO:0000256" key="2">
    <source>
        <dbReference type="ARBA" id="ARBA00022857"/>
    </source>
</evidence>
<evidence type="ECO:0008006" key="6">
    <source>
        <dbReference type="Google" id="ProtNLM"/>
    </source>
</evidence>
<name>A0A2T3A7P8_9PEZI</name>
<evidence type="ECO:0000256" key="3">
    <source>
        <dbReference type="ARBA" id="ARBA00023002"/>
    </source>
</evidence>
<dbReference type="PANTHER" id="PTHR24320:SF236">
    <property type="entry name" value="SHORT-CHAIN DEHYDROGENASE-RELATED"/>
    <property type="match status" value="1"/>
</dbReference>
<dbReference type="Gene3D" id="3.40.50.720">
    <property type="entry name" value="NAD(P)-binding Rossmann-like Domain"/>
    <property type="match status" value="1"/>
</dbReference>
<keyword evidence="3" id="KW-0560">Oxidoreductase</keyword>
<reference evidence="4 5" key="1">
    <citation type="journal article" date="2018" name="Mycol. Prog.">
        <title>Coniella lustricola, a new species from submerged detritus.</title>
        <authorList>
            <person name="Raudabaugh D.B."/>
            <person name="Iturriaga T."/>
            <person name="Carver A."/>
            <person name="Mondo S."/>
            <person name="Pangilinan J."/>
            <person name="Lipzen A."/>
            <person name="He G."/>
            <person name="Amirebrahimi M."/>
            <person name="Grigoriev I.V."/>
            <person name="Miller A.N."/>
        </authorList>
    </citation>
    <scope>NUCLEOTIDE SEQUENCE [LARGE SCALE GENOMIC DNA]</scope>
    <source>
        <strain evidence="4 5">B22-T-1</strain>
    </source>
</reference>
<dbReference type="InParanoid" id="A0A2T3A7P8"/>
<dbReference type="OrthoDB" id="191139at2759"/>
<evidence type="ECO:0000256" key="1">
    <source>
        <dbReference type="ARBA" id="ARBA00006484"/>
    </source>
</evidence>
<organism evidence="4 5">
    <name type="scientific">Coniella lustricola</name>
    <dbReference type="NCBI Taxonomy" id="2025994"/>
    <lineage>
        <taxon>Eukaryota</taxon>
        <taxon>Fungi</taxon>
        <taxon>Dikarya</taxon>
        <taxon>Ascomycota</taxon>
        <taxon>Pezizomycotina</taxon>
        <taxon>Sordariomycetes</taxon>
        <taxon>Sordariomycetidae</taxon>
        <taxon>Diaporthales</taxon>
        <taxon>Schizoparmaceae</taxon>
        <taxon>Coniella</taxon>
    </lineage>
</organism>
<accession>A0A2T3A7P8</accession>
<dbReference type="EMBL" id="KZ678444">
    <property type="protein sequence ID" value="PSR84366.1"/>
    <property type="molecule type" value="Genomic_DNA"/>
</dbReference>
<comment type="similarity">
    <text evidence="1">Belongs to the short-chain dehydrogenases/reductases (SDR) family.</text>
</comment>
<dbReference type="PANTHER" id="PTHR24320">
    <property type="entry name" value="RETINOL DEHYDROGENASE"/>
    <property type="match status" value="1"/>
</dbReference>
<keyword evidence="5" id="KW-1185">Reference proteome</keyword>
<dbReference type="InterPro" id="IPR036291">
    <property type="entry name" value="NAD(P)-bd_dom_sf"/>
</dbReference>
<sequence>MPGNTSVLRQFLFPTKPTITEDEVPDLKGKVVIVTGSNTGLGKEIARIMYARNATVYLMARSQDKTRQAMEDIRESRPTSNGELKFIRLDLSDLTTIKASVDEFLANETQLHLLFNNAGVGYPEKGATTKQGYELQLGVNCVGPFGLTKLLAPCMLTTAKVSPSGFVRIIWISSSATEGVSPKNIMKVLPEMAKESALDKYSYSKLGNYLHAVEFAARFKADGVLSVALNPGALDSDFWRSQGGITTAILRKTILHPPVFGAYTSLFAAFSPDMTIQSLGSFVAPWGQFLELSNDHIDAARTESEGGSGVARQFWEWSEAQWKPYW</sequence>
<protein>
    <recommendedName>
        <fullName evidence="6">Short-chain dehydrogenase</fullName>
    </recommendedName>
</protein>
<dbReference type="AlphaFoldDB" id="A0A2T3A7P8"/>
<dbReference type="GO" id="GO:0016491">
    <property type="term" value="F:oxidoreductase activity"/>
    <property type="evidence" value="ECO:0007669"/>
    <property type="project" value="UniProtKB-KW"/>
</dbReference>
<dbReference type="SUPFAM" id="SSF51735">
    <property type="entry name" value="NAD(P)-binding Rossmann-fold domains"/>
    <property type="match status" value="1"/>
</dbReference>